<dbReference type="EMBL" id="OY660865">
    <property type="protein sequence ID" value="CAJ1050695.1"/>
    <property type="molecule type" value="Genomic_DNA"/>
</dbReference>
<name>A0AAV1EPT6_XYRNO</name>
<evidence type="ECO:0000313" key="2">
    <source>
        <dbReference type="Proteomes" id="UP001178508"/>
    </source>
</evidence>
<keyword evidence="2" id="KW-1185">Reference proteome</keyword>
<protein>
    <submittedName>
        <fullName evidence="1">Uncharacterized protein</fullName>
    </submittedName>
</protein>
<evidence type="ECO:0000313" key="1">
    <source>
        <dbReference type="EMBL" id="CAJ1050695.1"/>
    </source>
</evidence>
<gene>
    <name evidence="1" type="ORF">XNOV1_A007705</name>
</gene>
<sequence length="139" mass="15481">MTVKSRKDVCVLMLGCGGHCQLINTKGSLMLRGCKHAAYVTSFSIITTFWSFHSHQQLKLWGMTGTVSFIVLLSGSVKTHQTKSPLVFTLLCSHRVTEACLNPTHHALDGEHAKCAHRKWGKKKKGDRSSEIFKAKRVT</sequence>
<dbReference type="AlphaFoldDB" id="A0AAV1EPT6"/>
<proteinExistence type="predicted"/>
<dbReference type="Proteomes" id="UP001178508">
    <property type="component" value="Chromosome 2"/>
</dbReference>
<reference evidence="1" key="1">
    <citation type="submission" date="2023-08" db="EMBL/GenBank/DDBJ databases">
        <authorList>
            <person name="Alioto T."/>
            <person name="Alioto T."/>
            <person name="Gomez Garrido J."/>
        </authorList>
    </citation>
    <scope>NUCLEOTIDE SEQUENCE</scope>
</reference>
<organism evidence="1 2">
    <name type="scientific">Xyrichtys novacula</name>
    <name type="common">Pearly razorfish</name>
    <name type="synonym">Hemipteronotus novacula</name>
    <dbReference type="NCBI Taxonomy" id="13765"/>
    <lineage>
        <taxon>Eukaryota</taxon>
        <taxon>Metazoa</taxon>
        <taxon>Chordata</taxon>
        <taxon>Craniata</taxon>
        <taxon>Vertebrata</taxon>
        <taxon>Euteleostomi</taxon>
        <taxon>Actinopterygii</taxon>
        <taxon>Neopterygii</taxon>
        <taxon>Teleostei</taxon>
        <taxon>Neoteleostei</taxon>
        <taxon>Acanthomorphata</taxon>
        <taxon>Eupercaria</taxon>
        <taxon>Labriformes</taxon>
        <taxon>Labridae</taxon>
        <taxon>Xyrichtys</taxon>
    </lineage>
</organism>
<accession>A0AAV1EPT6</accession>